<dbReference type="Proteomes" id="UP000280296">
    <property type="component" value="Unassembled WGS sequence"/>
</dbReference>
<feature type="compositionally biased region" description="Polar residues" evidence="1">
    <location>
        <begin position="159"/>
        <end position="174"/>
    </location>
</feature>
<feature type="compositionally biased region" description="Basic and acidic residues" evidence="1">
    <location>
        <begin position="405"/>
        <end position="416"/>
    </location>
</feature>
<feature type="region of interest" description="Disordered" evidence="1">
    <location>
        <begin position="119"/>
        <end position="138"/>
    </location>
</feature>
<feature type="compositionally biased region" description="Low complexity" evidence="1">
    <location>
        <begin position="125"/>
        <end position="138"/>
    </location>
</feature>
<evidence type="ECO:0000313" key="2">
    <source>
        <dbReference type="EMBL" id="RUL89725.1"/>
    </source>
</evidence>
<protein>
    <submittedName>
        <fullName evidence="2">Uncharacterized protein</fullName>
    </submittedName>
</protein>
<gene>
    <name evidence="2" type="ORF">TsocGM_00740</name>
</gene>
<feature type="region of interest" description="Disordered" evidence="1">
    <location>
        <begin position="57"/>
        <end position="89"/>
    </location>
</feature>
<feature type="region of interest" description="Disordered" evidence="1">
    <location>
        <begin position="398"/>
        <end position="443"/>
    </location>
</feature>
<feature type="region of interest" description="Disordered" evidence="1">
    <location>
        <begin position="335"/>
        <end position="358"/>
    </location>
</feature>
<sequence>MFVRREPTPADSARSTGAVARGLLVDRLRGKGRRPNRRRLRWLPTVDRLGPRAIPAVDSLSAASSDPPGASETAPLDEREASEDAPERSDFVSRALLPLAALGGSDLDRSTIRADQIDRTKGQSLLPTGTALLPPGQTGTIATASLGPGANLGPAAARQGNSRGQAISLVPNNQPDRDAASAGISSTSISQAEQTQSRPLSKARSLTIRAAIGDAIDVDAIIEMLELEVPLEEEAEELRESNVFTLTSSLGIEPLAGRAARETITEETSVVSLSGSDRMAMVTILIPRTVRDPESPVPWIGAGTTLGEAGGPPISEPDRFSYGLDEPIDPLAIWGAPPPPWRPDDLPGSSAAEEPPPVRQSTLLGLAAVGLAARLRACWPGPPGWARAGRAFVEGASTNRRRREVRPGIDRRDRISARGAGDSAPKIGDRDEPRGRRDWGRVD</sequence>
<evidence type="ECO:0000313" key="3">
    <source>
        <dbReference type="Proteomes" id="UP000280296"/>
    </source>
</evidence>
<name>A0A432MS02_9BACT</name>
<feature type="compositionally biased region" description="Basic and acidic residues" evidence="1">
    <location>
        <begin position="427"/>
        <end position="443"/>
    </location>
</feature>
<evidence type="ECO:0000256" key="1">
    <source>
        <dbReference type="SAM" id="MobiDB-lite"/>
    </source>
</evidence>
<dbReference type="RefSeq" id="WP_126723400.1">
    <property type="nucleotide sequence ID" value="NZ_RYZH01000001.1"/>
</dbReference>
<organism evidence="2 3">
    <name type="scientific">Tautonia sociabilis</name>
    <dbReference type="NCBI Taxonomy" id="2080755"/>
    <lineage>
        <taxon>Bacteria</taxon>
        <taxon>Pseudomonadati</taxon>
        <taxon>Planctomycetota</taxon>
        <taxon>Planctomycetia</taxon>
        <taxon>Isosphaerales</taxon>
        <taxon>Isosphaeraceae</taxon>
        <taxon>Tautonia</taxon>
    </lineage>
</organism>
<dbReference type="AlphaFoldDB" id="A0A432MS02"/>
<accession>A0A432MS02</accession>
<feature type="compositionally biased region" description="Low complexity" evidence="1">
    <location>
        <begin position="180"/>
        <end position="192"/>
    </location>
</feature>
<reference evidence="2 3" key="1">
    <citation type="submission" date="2018-12" db="EMBL/GenBank/DDBJ databases">
        <authorList>
            <person name="Toschakov S.V."/>
        </authorList>
    </citation>
    <scope>NUCLEOTIDE SEQUENCE [LARGE SCALE GENOMIC DNA]</scope>
    <source>
        <strain evidence="2 3">GM2012</strain>
    </source>
</reference>
<comment type="caution">
    <text evidence="2">The sequence shown here is derived from an EMBL/GenBank/DDBJ whole genome shotgun (WGS) entry which is preliminary data.</text>
</comment>
<dbReference type="EMBL" id="RYZH01000001">
    <property type="protein sequence ID" value="RUL89725.1"/>
    <property type="molecule type" value="Genomic_DNA"/>
</dbReference>
<feature type="region of interest" description="Disordered" evidence="1">
    <location>
        <begin position="154"/>
        <end position="203"/>
    </location>
</feature>
<keyword evidence="3" id="KW-1185">Reference proteome</keyword>
<reference evidence="2 3" key="2">
    <citation type="submission" date="2019-01" db="EMBL/GenBank/DDBJ databases">
        <title>Tautonia sociabilis, a novel thermotolerant planctomycete of Isosphaeraceae family, isolated from a 4000 m deep subterranean habitat.</title>
        <authorList>
            <person name="Kovaleva O.L."/>
            <person name="Elcheninov A.G."/>
            <person name="Van Heerden E."/>
            <person name="Toshchakov S.V."/>
            <person name="Novikov A."/>
            <person name="Bonch-Osmolovskaya E.A."/>
            <person name="Kublanov I.V."/>
        </authorList>
    </citation>
    <scope>NUCLEOTIDE SEQUENCE [LARGE SCALE GENOMIC DNA]</scope>
    <source>
        <strain evidence="2 3">GM2012</strain>
    </source>
</reference>
<proteinExistence type="predicted"/>